<organism evidence="6 7">
    <name type="scientific">Halothiobacillus diazotrophicus</name>
    <dbReference type="NCBI Taxonomy" id="1860122"/>
    <lineage>
        <taxon>Bacteria</taxon>
        <taxon>Pseudomonadati</taxon>
        <taxon>Pseudomonadota</taxon>
        <taxon>Gammaproteobacteria</taxon>
        <taxon>Chromatiales</taxon>
        <taxon>Halothiobacillaceae</taxon>
        <taxon>Halothiobacillus</taxon>
    </lineage>
</organism>
<evidence type="ECO:0000313" key="7">
    <source>
        <dbReference type="Proteomes" id="UP000078596"/>
    </source>
</evidence>
<dbReference type="SMART" id="SM00563">
    <property type="entry name" value="PlsC"/>
    <property type="match status" value="1"/>
</dbReference>
<evidence type="ECO:0000256" key="3">
    <source>
        <dbReference type="ARBA" id="ARBA00023315"/>
    </source>
</evidence>
<keyword evidence="7" id="KW-1185">Reference proteome</keyword>
<feature type="domain" description="Phospholipid/glycerol acyltransferase" evidence="5">
    <location>
        <begin position="92"/>
        <end position="200"/>
    </location>
</feature>
<dbReference type="CDD" id="cd07989">
    <property type="entry name" value="LPLAT_AGPAT-like"/>
    <property type="match status" value="1"/>
</dbReference>
<protein>
    <submittedName>
        <fullName evidence="6">Acyltransferase</fullName>
    </submittedName>
</protein>
<keyword evidence="4" id="KW-0812">Transmembrane</keyword>
<dbReference type="KEGG" id="haz:A9404_12240"/>
<dbReference type="OrthoDB" id="9812274at2"/>
<keyword evidence="3 6" id="KW-0012">Acyltransferase</keyword>
<evidence type="ECO:0000313" key="6">
    <source>
        <dbReference type="EMBL" id="ANJ68040.1"/>
    </source>
</evidence>
<evidence type="ECO:0000256" key="4">
    <source>
        <dbReference type="SAM" id="Phobius"/>
    </source>
</evidence>
<reference evidence="6 7" key="1">
    <citation type="submission" date="2016-06" db="EMBL/GenBank/DDBJ databases">
        <title>Insight into the functional genes involving in sulfur oxidation in Pearl River water.</title>
        <authorList>
            <person name="Luo J."/>
            <person name="Tan X."/>
            <person name="Lin W."/>
        </authorList>
    </citation>
    <scope>NUCLEOTIDE SEQUENCE [LARGE SCALE GENOMIC DNA]</scope>
    <source>
        <strain evidence="6 7">LS2</strain>
    </source>
</reference>
<evidence type="ECO:0000259" key="5">
    <source>
        <dbReference type="SMART" id="SM00563"/>
    </source>
</evidence>
<keyword evidence="4" id="KW-1133">Transmembrane helix</keyword>
<dbReference type="PANTHER" id="PTHR10434">
    <property type="entry name" value="1-ACYL-SN-GLYCEROL-3-PHOSPHATE ACYLTRANSFERASE"/>
    <property type="match status" value="1"/>
</dbReference>
<evidence type="ECO:0000256" key="1">
    <source>
        <dbReference type="ARBA" id="ARBA00005189"/>
    </source>
</evidence>
<dbReference type="Proteomes" id="UP000078596">
    <property type="component" value="Chromosome"/>
</dbReference>
<dbReference type="SUPFAM" id="SSF69593">
    <property type="entry name" value="Glycerol-3-phosphate (1)-acyltransferase"/>
    <property type="match status" value="1"/>
</dbReference>
<keyword evidence="2 6" id="KW-0808">Transferase</keyword>
<name>A0A191ZJJ7_9GAMM</name>
<dbReference type="InterPro" id="IPR002123">
    <property type="entry name" value="Plipid/glycerol_acylTrfase"/>
</dbReference>
<dbReference type="Pfam" id="PF01553">
    <property type="entry name" value="Acyltransferase"/>
    <property type="match status" value="1"/>
</dbReference>
<dbReference type="AlphaFoldDB" id="A0A191ZJJ7"/>
<dbReference type="GO" id="GO:0006654">
    <property type="term" value="P:phosphatidic acid biosynthetic process"/>
    <property type="evidence" value="ECO:0007669"/>
    <property type="project" value="TreeGrafter"/>
</dbReference>
<proteinExistence type="predicted"/>
<feature type="transmembrane region" description="Helical" evidence="4">
    <location>
        <begin position="20"/>
        <end position="46"/>
    </location>
</feature>
<comment type="pathway">
    <text evidence="1">Lipid metabolism.</text>
</comment>
<dbReference type="STRING" id="1860122.A9404_12240"/>
<accession>A0A191ZJJ7</accession>
<gene>
    <name evidence="6" type="ORF">A9404_12240</name>
</gene>
<keyword evidence="4" id="KW-0472">Membrane</keyword>
<evidence type="ECO:0000256" key="2">
    <source>
        <dbReference type="ARBA" id="ARBA00022679"/>
    </source>
</evidence>
<dbReference type="PANTHER" id="PTHR10434:SF11">
    <property type="entry name" value="1-ACYL-SN-GLYCEROL-3-PHOSPHATE ACYLTRANSFERASE"/>
    <property type="match status" value="1"/>
</dbReference>
<dbReference type="GO" id="GO:0003841">
    <property type="term" value="F:1-acylglycerol-3-phosphate O-acyltransferase activity"/>
    <property type="evidence" value="ECO:0007669"/>
    <property type="project" value="TreeGrafter"/>
</dbReference>
<sequence length="275" mass="30704">MPASSSRPTSTRWIAYEYVAMGLGLSFLGLLCLIWLPFALVLRLLLPSGFGRRFGQRMIAVGFRLYLGFLRLFCASRFDLDEIDELRDLPPRILIANHPSLLDVVLIVSRLPNVVCVMKASLMRNLLLGAAARLAGYISNDGPLEMVLQAGQALDEGAHVLIFPEGSRTRHFPLDPLNNSAALIARRTGIPIQSLLIRFQSPDPLPYLGKGWPLWRKPSLPQYWSVRLGPVFALGAEPRTQSQTEISPTSRRETVALTERIENELRLHLSRNPSS</sequence>
<dbReference type="EMBL" id="CP016027">
    <property type="protein sequence ID" value="ANJ68040.1"/>
    <property type="molecule type" value="Genomic_DNA"/>
</dbReference>